<evidence type="ECO:0000313" key="5">
    <source>
        <dbReference type="EMBL" id="MFC3861548.1"/>
    </source>
</evidence>
<comment type="subcellular location">
    <subcellularLocation>
        <location evidence="3">Cytoplasm</location>
    </subcellularLocation>
</comment>
<dbReference type="Proteomes" id="UP001595748">
    <property type="component" value="Unassembled WGS sequence"/>
</dbReference>
<keyword evidence="1 3" id="KW-0963">Cytoplasm</keyword>
<evidence type="ECO:0000313" key="6">
    <source>
        <dbReference type="Proteomes" id="UP001595748"/>
    </source>
</evidence>
<dbReference type="Gene3D" id="3.10.20.10">
    <property type="match status" value="1"/>
</dbReference>
<name>A0ABV8AAV7_9DEIO</name>
<dbReference type="InterPro" id="IPR003786">
    <property type="entry name" value="FdhD"/>
</dbReference>
<keyword evidence="2 3" id="KW-0501">Molybdenum cofactor biosynthesis</keyword>
<dbReference type="Pfam" id="PF02634">
    <property type="entry name" value="FdhD-NarQ"/>
    <property type="match status" value="1"/>
</dbReference>
<feature type="binding site" evidence="3">
    <location>
        <begin position="257"/>
        <end position="262"/>
    </location>
    <ligand>
        <name>Mo-bis(molybdopterin guanine dinucleotide)</name>
        <dbReference type="ChEBI" id="CHEBI:60539"/>
    </ligand>
</feature>
<dbReference type="SUPFAM" id="SSF53927">
    <property type="entry name" value="Cytidine deaminase-like"/>
    <property type="match status" value="1"/>
</dbReference>
<evidence type="ECO:0000256" key="4">
    <source>
        <dbReference type="SAM" id="MobiDB-lite"/>
    </source>
</evidence>
<comment type="similarity">
    <text evidence="3">Belongs to the FdhD family.</text>
</comment>
<dbReference type="PANTHER" id="PTHR30592">
    <property type="entry name" value="FORMATE DEHYDROGENASE"/>
    <property type="match status" value="1"/>
</dbReference>
<evidence type="ECO:0000256" key="2">
    <source>
        <dbReference type="ARBA" id="ARBA00023150"/>
    </source>
</evidence>
<dbReference type="Gene3D" id="3.40.140.10">
    <property type="entry name" value="Cytidine Deaminase, domain 2"/>
    <property type="match status" value="1"/>
</dbReference>
<protein>
    <recommendedName>
        <fullName evidence="3">Sulfur carrier protein FdhD</fullName>
    </recommendedName>
</protein>
<dbReference type="InterPro" id="IPR016193">
    <property type="entry name" value="Cytidine_deaminase-like"/>
</dbReference>
<feature type="active site" description="Cysteine persulfide intermediate" evidence="3">
    <location>
        <position position="118"/>
    </location>
</feature>
<gene>
    <name evidence="3" type="primary">fdhD</name>
    <name evidence="5" type="ORF">ACFOPQ_12345</name>
</gene>
<feature type="region of interest" description="Disordered" evidence="4">
    <location>
        <begin position="1"/>
        <end position="22"/>
    </location>
</feature>
<dbReference type="PANTHER" id="PTHR30592:SF1">
    <property type="entry name" value="SULFUR CARRIER PROTEIN FDHD"/>
    <property type="match status" value="1"/>
</dbReference>
<dbReference type="PIRSF" id="PIRSF015626">
    <property type="entry name" value="FdhD"/>
    <property type="match status" value="1"/>
</dbReference>
<sequence>MSDRPALSNDPPRQEVASTAARRFTPHGSETFMDVVALEEPLEMRLHGEDAPLTLAVLMRTPGHDRELLLGWLVSEGLLPVEFDLAPDDGNPNVWHLHTPEHSRVAAGARLGVSSSACGVCGTGSIERLAVKAHLPLWTGNPLSPDLILSLPEKLLAAQAGFQATGGLHAAGLFSPAGELLHAFEDVGRHNAVDKVVGRAVQRLPLSNHVLCVSSRAGFEIVQKAVMAGIAVVVTVGAASSLAVETAQTFGVTLCAFTRPDRFTVYSAPERALPGTP</sequence>
<reference evidence="6" key="1">
    <citation type="journal article" date="2019" name="Int. J. Syst. Evol. Microbiol.">
        <title>The Global Catalogue of Microorganisms (GCM) 10K type strain sequencing project: providing services to taxonomists for standard genome sequencing and annotation.</title>
        <authorList>
            <consortium name="The Broad Institute Genomics Platform"/>
            <consortium name="The Broad Institute Genome Sequencing Center for Infectious Disease"/>
            <person name="Wu L."/>
            <person name="Ma J."/>
        </authorList>
    </citation>
    <scope>NUCLEOTIDE SEQUENCE [LARGE SCALE GENOMIC DNA]</scope>
    <source>
        <strain evidence="6">CCTCC AB 2013263</strain>
    </source>
</reference>
<keyword evidence="6" id="KW-1185">Reference proteome</keyword>
<evidence type="ECO:0000256" key="1">
    <source>
        <dbReference type="ARBA" id="ARBA00022490"/>
    </source>
</evidence>
<accession>A0ABV8AAV7</accession>
<comment type="function">
    <text evidence="3">Required for formate dehydrogenase (FDH) activity. Acts as a sulfur carrier protein that transfers sulfur from IscS to the molybdenum cofactor prior to its insertion into FDH.</text>
</comment>
<dbReference type="RefSeq" id="WP_380078557.1">
    <property type="nucleotide sequence ID" value="NZ_JBHRZF010000147.1"/>
</dbReference>
<organism evidence="5 6">
    <name type="scientific">Deinococcus antarcticus</name>
    <dbReference type="NCBI Taxonomy" id="1298767"/>
    <lineage>
        <taxon>Bacteria</taxon>
        <taxon>Thermotogati</taxon>
        <taxon>Deinococcota</taxon>
        <taxon>Deinococci</taxon>
        <taxon>Deinococcales</taxon>
        <taxon>Deinococcaceae</taxon>
        <taxon>Deinococcus</taxon>
    </lineage>
</organism>
<proteinExistence type="inferred from homology"/>
<dbReference type="HAMAP" id="MF_00187">
    <property type="entry name" value="FdhD"/>
    <property type="match status" value="1"/>
</dbReference>
<evidence type="ECO:0000256" key="3">
    <source>
        <dbReference type="HAMAP-Rule" id="MF_00187"/>
    </source>
</evidence>
<dbReference type="EMBL" id="JBHRZF010000147">
    <property type="protein sequence ID" value="MFC3861548.1"/>
    <property type="molecule type" value="Genomic_DNA"/>
</dbReference>
<comment type="caution">
    <text evidence="5">The sequence shown here is derived from an EMBL/GenBank/DDBJ whole genome shotgun (WGS) entry which is preliminary data.</text>
</comment>